<feature type="non-terminal residue" evidence="2">
    <location>
        <position position="913"/>
    </location>
</feature>
<dbReference type="InterPro" id="IPR011042">
    <property type="entry name" value="6-blade_b-propeller_TolB-like"/>
</dbReference>
<dbReference type="CDD" id="cd09620">
    <property type="entry name" value="CBM9_like_3"/>
    <property type="match status" value="1"/>
</dbReference>
<dbReference type="GO" id="GO:0000209">
    <property type="term" value="P:protein polyubiquitination"/>
    <property type="evidence" value="ECO:0007669"/>
    <property type="project" value="TreeGrafter"/>
</dbReference>
<dbReference type="Gene3D" id="2.120.10.30">
    <property type="entry name" value="TolB, C-terminal domain"/>
    <property type="match status" value="1"/>
</dbReference>
<dbReference type="PANTHER" id="PTHR24104:SF25">
    <property type="entry name" value="PROTEIN LIN-41"/>
    <property type="match status" value="1"/>
</dbReference>
<dbReference type="SUPFAM" id="SSF101898">
    <property type="entry name" value="NHL repeat"/>
    <property type="match status" value="1"/>
</dbReference>
<dbReference type="Gene3D" id="2.60.40.1190">
    <property type="match status" value="1"/>
</dbReference>
<feature type="non-terminal residue" evidence="2">
    <location>
        <position position="1"/>
    </location>
</feature>
<proteinExistence type="predicted"/>
<name>A0A0F9GU98_9ZZZZ</name>
<dbReference type="Gene3D" id="2.60.40.4070">
    <property type="match status" value="1"/>
</dbReference>
<dbReference type="EMBL" id="LAZR01016945">
    <property type="protein sequence ID" value="KKM02395.1"/>
    <property type="molecule type" value="Genomic_DNA"/>
</dbReference>
<dbReference type="AlphaFoldDB" id="A0A0F9GU98"/>
<evidence type="ECO:0000256" key="1">
    <source>
        <dbReference type="ARBA" id="ARBA00022737"/>
    </source>
</evidence>
<keyword evidence="1" id="KW-0677">Repeat</keyword>
<reference evidence="2" key="1">
    <citation type="journal article" date="2015" name="Nature">
        <title>Complex archaea that bridge the gap between prokaryotes and eukaryotes.</title>
        <authorList>
            <person name="Spang A."/>
            <person name="Saw J.H."/>
            <person name="Jorgensen S.L."/>
            <person name="Zaremba-Niedzwiedzka K."/>
            <person name="Martijn J."/>
            <person name="Lind A.E."/>
            <person name="van Eijk R."/>
            <person name="Schleper C."/>
            <person name="Guy L."/>
            <person name="Ettema T.J."/>
        </authorList>
    </citation>
    <scope>NUCLEOTIDE SEQUENCE</scope>
</reference>
<sequence>KGRAKADPPEFRAEPYVGMLLRTAANRVFFLAVNPEGTVWHARRKGVGSWDRAWNPGTFKAVTRRAYGYWITEMKIALSDLGMEKGARPRGWSGNFVCRKLTGSAPKGSREVWTYSHLAWVPGVEWTGKELRVGPVAPLRFDGEAKAPQPGPGPAQAQPAPWSGCEFTAAELQAVYPEGPVLLVPQVTDGPKIDGDPKDPAWQRVPAVQLEYLDADVPGKPNRNRTWMRILTDARYLYVLFDCEESNIKDLVIGSDVLWKDDCADLFLDVGRHQDIGDRGYHIIETNPKGRYLASTWVREEWHPKSLKIGTKIYEDRWVAEIRVSFEDLGIDPKMFPKVWGANLFRVRCSERGRFKGNWFNPLRSNNEFAWRGNFIRNGHHPSMYGVLYFQVGNALPSELMARLREKRRSTEKLTLKTYQPPRPSPRPAADVSKKDAVFVRKPTVTVKGEEARIALEVSKPTDVAVGIRDGKGRIVRHLASGQLGPRAPGPLRRGSLKQELKWDFTDDFGKSVPPGDYSVEIGLGLKAEKSKVLLGDPHKLYDVQGLTTDSKGLLYVFHQRRRPYPISVVRVFDREGRFVRQIMPLPAHLPADKLEGAGVIRLAEGRWMPVVYEGLQRAFVPGTINFGAQQPSMTRDGRLVLINSVTRIYQEVPQRLFFFGADGSVAKNFAGPVISRLPRFGTMATALSPDGKFVYVTGLENKTRGILWHAPFKAARRPLHVVYRIGLDGAADELPRKPFLGRYEIDGKDERHLSDPGGLAVDSKGRIYVADTGNGRVAVFSPDGEFLKAAKLDTPMLVKVHPKSGAIYVLCGKGEAYRLVKLRSFEDPSPVAEVTVTRGKNRRDRGHPTLLALDASATQPLLWVAAGRESVRQIVDRGETLQDRGDPIRRRFEKRGGSDIPNSFRTFEISHT</sequence>
<organism evidence="2">
    <name type="scientific">marine sediment metagenome</name>
    <dbReference type="NCBI Taxonomy" id="412755"/>
    <lineage>
        <taxon>unclassified sequences</taxon>
        <taxon>metagenomes</taxon>
        <taxon>ecological metagenomes</taxon>
    </lineage>
</organism>
<dbReference type="Pfam" id="PF01436">
    <property type="entry name" value="NHL"/>
    <property type="match status" value="1"/>
</dbReference>
<dbReference type="GO" id="GO:0043161">
    <property type="term" value="P:proteasome-mediated ubiquitin-dependent protein catabolic process"/>
    <property type="evidence" value="ECO:0007669"/>
    <property type="project" value="TreeGrafter"/>
</dbReference>
<gene>
    <name evidence="2" type="ORF">LCGC14_1784860</name>
</gene>
<comment type="caution">
    <text evidence="2">The sequence shown here is derived from an EMBL/GenBank/DDBJ whole genome shotgun (WGS) entry which is preliminary data.</text>
</comment>
<dbReference type="GO" id="GO:0061630">
    <property type="term" value="F:ubiquitin protein ligase activity"/>
    <property type="evidence" value="ECO:0007669"/>
    <property type="project" value="TreeGrafter"/>
</dbReference>
<dbReference type="PANTHER" id="PTHR24104">
    <property type="entry name" value="E3 UBIQUITIN-PROTEIN LIGASE NHLRC1-RELATED"/>
    <property type="match status" value="1"/>
</dbReference>
<protein>
    <submittedName>
        <fullName evidence="2">Uncharacterized protein</fullName>
    </submittedName>
</protein>
<accession>A0A0F9GU98</accession>
<dbReference type="GO" id="GO:0008270">
    <property type="term" value="F:zinc ion binding"/>
    <property type="evidence" value="ECO:0007669"/>
    <property type="project" value="UniProtKB-KW"/>
</dbReference>
<evidence type="ECO:0000313" key="2">
    <source>
        <dbReference type="EMBL" id="KKM02395.1"/>
    </source>
</evidence>
<dbReference type="InterPro" id="IPR001258">
    <property type="entry name" value="NHL_repeat"/>
</dbReference>
<dbReference type="SUPFAM" id="SSF49344">
    <property type="entry name" value="CBD9-like"/>
    <property type="match status" value="1"/>
</dbReference>
<dbReference type="PROSITE" id="PS51125">
    <property type="entry name" value="NHL"/>
    <property type="match status" value="1"/>
</dbReference>
<dbReference type="InterPro" id="IPR050952">
    <property type="entry name" value="TRIM-NHL_E3_ligases"/>
</dbReference>